<feature type="transmembrane region" description="Helical" evidence="1">
    <location>
        <begin position="62"/>
        <end position="84"/>
    </location>
</feature>
<gene>
    <name evidence="2" type="ORF">J2T57_000246</name>
</gene>
<name>A0AAE3G1B1_9GAMM</name>
<reference evidence="2" key="1">
    <citation type="submission" date="2022-03" db="EMBL/GenBank/DDBJ databases">
        <title>Genomic Encyclopedia of Type Strains, Phase III (KMG-III): the genomes of soil and plant-associated and newly described type strains.</title>
        <authorList>
            <person name="Whitman W."/>
        </authorList>
    </citation>
    <scope>NUCLEOTIDE SEQUENCE</scope>
    <source>
        <strain evidence="2">ANL 6-2</strain>
    </source>
</reference>
<feature type="transmembrane region" description="Helical" evidence="1">
    <location>
        <begin position="148"/>
        <end position="169"/>
    </location>
</feature>
<dbReference type="GO" id="GO:0005886">
    <property type="term" value="C:plasma membrane"/>
    <property type="evidence" value="ECO:0007669"/>
    <property type="project" value="UniProtKB-SubCell"/>
</dbReference>
<feature type="transmembrane region" description="Helical" evidence="1">
    <location>
        <begin position="176"/>
        <end position="199"/>
    </location>
</feature>
<keyword evidence="1" id="KW-0812">Transmembrane</keyword>
<dbReference type="GO" id="GO:0140359">
    <property type="term" value="F:ABC-type transporter activity"/>
    <property type="evidence" value="ECO:0007669"/>
    <property type="project" value="InterPro"/>
</dbReference>
<keyword evidence="1" id="KW-0472">Membrane</keyword>
<accession>A0AAE3G1B1</accession>
<dbReference type="EMBL" id="JALJXV010000001">
    <property type="protein sequence ID" value="MCP1673154.1"/>
    <property type="molecule type" value="Genomic_DNA"/>
</dbReference>
<proteinExistence type="predicted"/>
<dbReference type="AlphaFoldDB" id="A0AAE3G1B1"/>
<keyword evidence="1" id="KW-1133">Transmembrane helix</keyword>
<dbReference type="Pfam" id="PF12679">
    <property type="entry name" value="ABC2_membrane_2"/>
    <property type="match status" value="1"/>
</dbReference>
<protein>
    <submittedName>
        <fullName evidence="2">ABC-2 type transport system permease protein</fullName>
    </submittedName>
</protein>
<comment type="caution">
    <text evidence="2">The sequence shown here is derived from an EMBL/GenBank/DDBJ whole genome shotgun (WGS) entry which is preliminary data.</text>
</comment>
<dbReference type="RefSeq" id="WP_253473020.1">
    <property type="nucleotide sequence ID" value="NZ_JALJXV010000001.1"/>
</dbReference>
<feature type="transmembrane region" description="Helical" evidence="1">
    <location>
        <begin position="115"/>
        <end position="136"/>
    </location>
</feature>
<evidence type="ECO:0000313" key="2">
    <source>
        <dbReference type="EMBL" id="MCP1673154.1"/>
    </source>
</evidence>
<evidence type="ECO:0000313" key="3">
    <source>
        <dbReference type="Proteomes" id="UP001205843"/>
    </source>
</evidence>
<dbReference type="Proteomes" id="UP001205843">
    <property type="component" value="Unassembled WGS sequence"/>
</dbReference>
<keyword evidence="3" id="KW-1185">Reference proteome</keyword>
<evidence type="ECO:0000256" key="1">
    <source>
        <dbReference type="SAM" id="Phobius"/>
    </source>
</evidence>
<feature type="transmembrane region" description="Helical" evidence="1">
    <location>
        <begin position="219"/>
        <end position="244"/>
    </location>
</feature>
<sequence>MIGAIAWREFRQIMAAPMAWVVLGLAQAAAAWWFLLLVEQYRTRYESLVVRVNSPMGVNDLVLLPFFGSALLIGMLLLGMALMAMRLVAEERRSGSLQLLYASPVSMVQIALGKYFAALGFLLVLVLPWVLMPLVLQQATVLDFGRLASAGLGLTMLAAVFAAVALFASSVSLQPGLAAALSVAIAVALMGINSGVDAIAGQQDPLADHLSLLTHYEPLVQGVVSTVNLGFFTLVVIAFIGLAVRRLDVLRLQA</sequence>
<feature type="transmembrane region" description="Helical" evidence="1">
    <location>
        <begin position="12"/>
        <end position="35"/>
    </location>
</feature>
<organism evidence="2 3">
    <name type="scientific">Natronocella acetinitrilica</name>
    <dbReference type="NCBI Taxonomy" id="414046"/>
    <lineage>
        <taxon>Bacteria</taxon>
        <taxon>Pseudomonadati</taxon>
        <taxon>Pseudomonadota</taxon>
        <taxon>Gammaproteobacteria</taxon>
        <taxon>Chromatiales</taxon>
        <taxon>Ectothiorhodospiraceae</taxon>
        <taxon>Natronocella</taxon>
    </lineage>
</organism>